<dbReference type="SUPFAM" id="SSF50729">
    <property type="entry name" value="PH domain-like"/>
    <property type="match status" value="1"/>
</dbReference>
<keyword evidence="7" id="KW-1185">Reference proteome</keyword>
<dbReference type="Pfam" id="PF00169">
    <property type="entry name" value="PH"/>
    <property type="match status" value="1"/>
</dbReference>
<dbReference type="Pfam" id="PF00620">
    <property type="entry name" value="RhoGAP"/>
    <property type="match status" value="1"/>
</dbReference>
<dbReference type="InterPro" id="IPR001849">
    <property type="entry name" value="PH_domain"/>
</dbReference>
<dbReference type="InParanoid" id="A0A3B5QSI7"/>
<evidence type="ECO:0000313" key="6">
    <source>
        <dbReference type="Ensembl" id="ENSXMAP00000033672.1"/>
    </source>
</evidence>
<reference evidence="6" key="4">
    <citation type="submission" date="2025-09" db="UniProtKB">
        <authorList>
            <consortium name="Ensembl"/>
        </authorList>
    </citation>
    <scope>IDENTIFICATION</scope>
    <source>
        <strain evidence="6">JP 163 A</strain>
    </source>
</reference>
<feature type="region of interest" description="Disordered" evidence="2">
    <location>
        <begin position="488"/>
        <end position="511"/>
    </location>
</feature>
<evidence type="ECO:0000256" key="1">
    <source>
        <dbReference type="ARBA" id="ARBA00022468"/>
    </source>
</evidence>
<dbReference type="Gene3D" id="2.30.42.10">
    <property type="match status" value="1"/>
</dbReference>
<organism evidence="6 7">
    <name type="scientific">Xiphophorus maculatus</name>
    <name type="common">Southern platyfish</name>
    <name type="synonym">Platypoecilus maculatus</name>
    <dbReference type="NCBI Taxonomy" id="8083"/>
    <lineage>
        <taxon>Eukaryota</taxon>
        <taxon>Metazoa</taxon>
        <taxon>Chordata</taxon>
        <taxon>Craniata</taxon>
        <taxon>Vertebrata</taxon>
        <taxon>Euteleostomi</taxon>
        <taxon>Actinopterygii</taxon>
        <taxon>Neopterygii</taxon>
        <taxon>Teleostei</taxon>
        <taxon>Neoteleostei</taxon>
        <taxon>Acanthomorphata</taxon>
        <taxon>Ovalentaria</taxon>
        <taxon>Atherinomorphae</taxon>
        <taxon>Cyprinodontiformes</taxon>
        <taxon>Poeciliidae</taxon>
        <taxon>Poeciliinae</taxon>
        <taxon>Xiphophorus</taxon>
    </lineage>
</organism>
<proteinExistence type="predicted"/>
<dbReference type="InterPro" id="IPR001478">
    <property type="entry name" value="PDZ"/>
</dbReference>
<dbReference type="SUPFAM" id="SSF48350">
    <property type="entry name" value="GTPase activation domain, GAP"/>
    <property type="match status" value="1"/>
</dbReference>
<feature type="compositionally biased region" description="Polar residues" evidence="2">
    <location>
        <begin position="284"/>
        <end position="299"/>
    </location>
</feature>
<feature type="domain" description="Rho-GAP" evidence="5">
    <location>
        <begin position="968"/>
        <end position="1159"/>
    </location>
</feature>
<dbReference type="SUPFAM" id="SSF50156">
    <property type="entry name" value="PDZ domain-like"/>
    <property type="match status" value="1"/>
</dbReference>
<dbReference type="Gene3D" id="2.30.29.30">
    <property type="entry name" value="Pleckstrin-homology domain (PH domain)/Phosphotyrosine-binding domain (PTB)"/>
    <property type="match status" value="1"/>
</dbReference>
<dbReference type="PROSITE" id="PS50106">
    <property type="entry name" value="PDZ"/>
    <property type="match status" value="1"/>
</dbReference>
<reference evidence="7" key="1">
    <citation type="submission" date="2012-01" db="EMBL/GenBank/DDBJ databases">
        <authorList>
            <person name="Walter R."/>
            <person name="Schartl M."/>
            <person name="Warren W."/>
        </authorList>
    </citation>
    <scope>NUCLEOTIDE SEQUENCE [LARGE SCALE GENOMIC DNA]</scope>
    <source>
        <strain evidence="7">JP 163 A</strain>
    </source>
</reference>
<dbReference type="STRING" id="8083.ENSXMAP00000033672"/>
<dbReference type="PROSITE" id="PS50238">
    <property type="entry name" value="RHOGAP"/>
    <property type="match status" value="1"/>
</dbReference>
<evidence type="ECO:0000259" key="5">
    <source>
        <dbReference type="PROSITE" id="PS50238"/>
    </source>
</evidence>
<dbReference type="PROSITE" id="PS50003">
    <property type="entry name" value="PH_DOMAIN"/>
    <property type="match status" value="1"/>
</dbReference>
<dbReference type="Pfam" id="PF17820">
    <property type="entry name" value="PDZ_6"/>
    <property type="match status" value="1"/>
</dbReference>
<dbReference type="Proteomes" id="UP000002852">
    <property type="component" value="Unassembled WGS sequence"/>
</dbReference>
<reference evidence="6" key="3">
    <citation type="submission" date="2025-08" db="UniProtKB">
        <authorList>
            <consortium name="Ensembl"/>
        </authorList>
    </citation>
    <scope>IDENTIFICATION</scope>
    <source>
        <strain evidence="6">JP 163 A</strain>
    </source>
</reference>
<dbReference type="InterPro" id="IPR011993">
    <property type="entry name" value="PH-like_dom_sf"/>
</dbReference>
<dbReference type="InterPro" id="IPR041489">
    <property type="entry name" value="PDZ_6"/>
</dbReference>
<evidence type="ECO:0000259" key="4">
    <source>
        <dbReference type="PROSITE" id="PS50106"/>
    </source>
</evidence>
<accession>A0A3B5QSI7</accession>
<dbReference type="PANTHER" id="PTHR23175">
    <property type="entry name" value="PDZ DOMAIN-CONTAINING PROTEIN"/>
    <property type="match status" value="1"/>
</dbReference>
<reference evidence="7" key="2">
    <citation type="journal article" date="2013" name="Nat. Genet.">
        <title>The genome of the platyfish, Xiphophorus maculatus, provides insights into evolutionary adaptation and several complex traits.</title>
        <authorList>
            <person name="Schartl M."/>
            <person name="Walter R.B."/>
            <person name="Shen Y."/>
            <person name="Garcia T."/>
            <person name="Catchen J."/>
            <person name="Amores A."/>
            <person name="Braasch I."/>
            <person name="Chalopin D."/>
            <person name="Volff J.N."/>
            <person name="Lesch K.P."/>
            <person name="Bisazza A."/>
            <person name="Minx P."/>
            <person name="Hillier L."/>
            <person name="Wilson R.K."/>
            <person name="Fuerstenberg S."/>
            <person name="Boore J."/>
            <person name="Searle S."/>
            <person name="Postlethwait J.H."/>
            <person name="Warren W.C."/>
        </authorList>
    </citation>
    <scope>NUCLEOTIDE SEQUENCE [LARGE SCALE GENOMIC DNA]</scope>
    <source>
        <strain evidence="7">JP 163 A</strain>
    </source>
</reference>
<dbReference type="FunFam" id="2.30.42.10:FF:000066">
    <property type="entry name" value="Rho GTPase activating protein 21"/>
    <property type="match status" value="1"/>
</dbReference>
<feature type="compositionally biased region" description="Basic and acidic residues" evidence="2">
    <location>
        <begin position="601"/>
        <end position="614"/>
    </location>
</feature>
<feature type="domain" description="PH" evidence="3">
    <location>
        <begin position="768"/>
        <end position="885"/>
    </location>
</feature>
<dbReference type="CDD" id="cd01253">
    <property type="entry name" value="PH_ARHGAP21-like"/>
    <property type="match status" value="1"/>
</dbReference>
<dbReference type="GeneTree" id="ENSGT00940000157982"/>
<feature type="compositionally biased region" description="Basic and acidic residues" evidence="2">
    <location>
        <begin position="1287"/>
        <end position="1318"/>
    </location>
</feature>
<dbReference type="Gene3D" id="1.10.555.10">
    <property type="entry name" value="Rho GTPase activation protein"/>
    <property type="match status" value="1"/>
</dbReference>
<feature type="compositionally biased region" description="Basic and acidic residues" evidence="2">
    <location>
        <begin position="495"/>
        <end position="511"/>
    </location>
</feature>
<sequence>MLRGLGVAPAPSGHKWIFHCSVGVDCSNAEPCCIWLAVLRGVSNHTSLRPRAVTPTRRTGSRIKNHHHLSWTKGQNAGIVSSDKNGSNQLPSTEVAAMLQEGPRTIVLQKNSQGFGFTLRHFIVYPPESALQSLKDKENKNLPGKVESQQACLEPMDTIFVKSVKENGPAQQAGLCIGDRLVKINGESILGKTYSQVITLIQNSENLLELIIMPKNEDVLQLVSVYSQNVNSKGVKPYSGETQNLPEPLHLCSLASGVSSTMQHPSSNPLDNWPHNGRSAVSPLENQAPATSTSTSGQPQAPEDSSRHFAPPWQQQDCNYASLNAFDFHFANHNAAITSATLPPPRRSRLQASSRAHSDALYHQALSDWYYSQAETAEHISPQHLSVSQDYLAEPHLGSAPRPRFIPSPTTFAEHHRRETFLHHQRAAGAVHDSYWQGDCDAGLGTASNSCSESLLAAYAEYEHNYGRSVETLAEASALVSQHYEQTSSNSHMTCKREQKKQMAPEGHEHKTTVLASPTVPLGHMQSAQQVAEPQTRWLEEEEVVDYRSYSPSFYHKEGHLLQQAHSFREPAYSGPHLNWGSGTRRESAFSRLQSTPAPRTLEEKTKQLRDDREVISSVSPVQEVVLRQRPLFTCQTPFQANSTPTVSPEASGWIPAARTIPVPQETGSSRSVNSSLAHAFNSLSSIPFIGSFKSRRSSYLLAITTERSKSCDEGLNTYRDESRVFSKLPKRVKSFFTDGSLDSLRAQEDPCSKRHSTSELGIITFSDVRKEGWLHYKQVLTEKGKKLGGSMRPWKRVFSVLRHHSLFLYKDKREAVLHGTGAGSSQDEHPPVSIRGCLIDIAYSGTKRKHTLRLTTQDFCEYLLQAEDQDDMLAWIKVIRENSKSENEEIGQVLINKKLNDYRKHSLTGNKPDSSPRAHRMVPDFLLAKTDNTSGNRTSRADDNKALWGINLMKKTKKPGCPKAFGVRLEDCQPAVNHKFVPLIVEICCGVVESSGLEYTGIYRVPGNNAMVSSLQEHLNKGLDINTAEERWQDLNVISSLLKSFFRKLPEPLFTDDKYNSFIDANRIEVADDRLKTMKKLIHDLPDYYYHTLKFLVSHLKMVADHSEKNKMEPRNLALVFGPTLVRTSEDNMTDMVTHMPDRYKIVETLILHHDWFFCDGELDQDNMVPEGKRDIQPVPNIDHLLSNIGRPGMPGDASDSTASDSIKLKISSTSKKDLNARDFLPKSIISAVTRKRKKCLSTHLTVSSGDEDSEHELVKNTSYGERDEGPLDGRGPQELVQGEHTCSKKEKRHGVEHVQTSEEGKGEEETAVRKGADGGGGSFLGSQQSHGKYPKPPAATSPPSHTKIPSDVKERPSVPFWISPSCPPSLQTSSCLTEWSQAASTGRPARTRATSINLELGRGQEIGRGQRSDGVKVIRAGEVLAAQCGFLQQRSVTAGSAQHPFSAFSSTSGWTDQRSSSVVLRLAPDSQARRRAWRRHTVVI</sequence>
<dbReference type="OMA" id="RAQCKVM"/>
<protein>
    <submittedName>
        <fullName evidence="6">Rho GTPase-activating protein 23-like</fullName>
    </submittedName>
</protein>
<feature type="region of interest" description="Disordered" evidence="2">
    <location>
        <begin position="1245"/>
        <end position="1358"/>
    </location>
</feature>
<evidence type="ECO:0000256" key="2">
    <source>
        <dbReference type="SAM" id="MobiDB-lite"/>
    </source>
</evidence>
<feature type="region of interest" description="Disordered" evidence="2">
    <location>
        <begin position="258"/>
        <end position="312"/>
    </location>
</feature>
<dbReference type="CDD" id="cd04395">
    <property type="entry name" value="RhoGAP_ARHGAP21"/>
    <property type="match status" value="1"/>
</dbReference>
<feature type="domain" description="PDZ" evidence="4">
    <location>
        <begin position="105"/>
        <end position="216"/>
    </location>
</feature>
<feature type="region of interest" description="Disordered" evidence="2">
    <location>
        <begin position="584"/>
        <end position="614"/>
    </location>
</feature>
<dbReference type="FunFam" id="1.10.555.10:FF:000014">
    <property type="entry name" value="Rho GTPase activating protein 21"/>
    <property type="match status" value="1"/>
</dbReference>
<dbReference type="GO" id="GO:0007165">
    <property type="term" value="P:signal transduction"/>
    <property type="evidence" value="ECO:0007669"/>
    <property type="project" value="InterPro"/>
</dbReference>
<feature type="compositionally biased region" description="Polar residues" evidence="2">
    <location>
        <begin position="258"/>
        <end position="270"/>
    </location>
</feature>
<dbReference type="InterPro" id="IPR036034">
    <property type="entry name" value="PDZ_sf"/>
</dbReference>
<dbReference type="SMART" id="SM00324">
    <property type="entry name" value="RhoGAP"/>
    <property type="match status" value="1"/>
</dbReference>
<keyword evidence="1" id="KW-0343">GTPase activation</keyword>
<dbReference type="InterPro" id="IPR000198">
    <property type="entry name" value="RhoGAP_dom"/>
</dbReference>
<evidence type="ECO:0000259" key="3">
    <source>
        <dbReference type="PROSITE" id="PS50003"/>
    </source>
</evidence>
<name>A0A3B5QSI7_XIPMA</name>
<dbReference type="GO" id="GO:0005096">
    <property type="term" value="F:GTPase activator activity"/>
    <property type="evidence" value="ECO:0007669"/>
    <property type="project" value="UniProtKB-KW"/>
</dbReference>
<dbReference type="Ensembl" id="ENSXMAT00000022355.1">
    <property type="protein sequence ID" value="ENSXMAP00000033672.1"/>
    <property type="gene ID" value="ENSXMAG00000021985.1"/>
</dbReference>
<dbReference type="SMART" id="SM00233">
    <property type="entry name" value="PH"/>
    <property type="match status" value="1"/>
</dbReference>
<evidence type="ECO:0000313" key="7">
    <source>
        <dbReference type="Proteomes" id="UP000002852"/>
    </source>
</evidence>
<dbReference type="InterPro" id="IPR008936">
    <property type="entry name" value="Rho_GTPase_activation_prot"/>
</dbReference>
<dbReference type="SMART" id="SM00228">
    <property type="entry name" value="PDZ"/>
    <property type="match status" value="1"/>
</dbReference>
<dbReference type="PANTHER" id="PTHR23175:SF5">
    <property type="entry name" value="RHO GTPASE-ACTIVATING PROTEIN 23"/>
    <property type="match status" value="1"/>
</dbReference>